<dbReference type="InterPro" id="IPR003594">
    <property type="entry name" value="HATPase_dom"/>
</dbReference>
<evidence type="ECO:0000259" key="8">
    <source>
        <dbReference type="PROSITE" id="PS50109"/>
    </source>
</evidence>
<evidence type="ECO:0000256" key="6">
    <source>
        <dbReference type="ARBA" id="ARBA00023012"/>
    </source>
</evidence>
<dbReference type="GO" id="GO:0005886">
    <property type="term" value="C:plasma membrane"/>
    <property type="evidence" value="ECO:0007669"/>
    <property type="project" value="TreeGrafter"/>
</dbReference>
<dbReference type="SUPFAM" id="SSF47384">
    <property type="entry name" value="Homodimeric domain of signal transducing histidine kinase"/>
    <property type="match status" value="1"/>
</dbReference>
<dbReference type="InterPro" id="IPR036097">
    <property type="entry name" value="HisK_dim/P_sf"/>
</dbReference>
<dbReference type="GO" id="GO:0016036">
    <property type="term" value="P:cellular response to phosphate starvation"/>
    <property type="evidence" value="ECO:0007669"/>
    <property type="project" value="TreeGrafter"/>
</dbReference>
<keyword evidence="3" id="KW-0597">Phosphoprotein</keyword>
<dbReference type="InterPro" id="IPR005467">
    <property type="entry name" value="His_kinase_dom"/>
</dbReference>
<reference evidence="9" key="1">
    <citation type="journal article" date="2014" name="Front. Microbiol.">
        <title>High frequency of phylogenetically diverse reductive dehalogenase-homologous genes in deep subseafloor sedimentary metagenomes.</title>
        <authorList>
            <person name="Kawai M."/>
            <person name="Futagami T."/>
            <person name="Toyoda A."/>
            <person name="Takaki Y."/>
            <person name="Nishi S."/>
            <person name="Hori S."/>
            <person name="Arai W."/>
            <person name="Tsubouchi T."/>
            <person name="Morono Y."/>
            <person name="Uchiyama I."/>
            <person name="Ito T."/>
            <person name="Fujiyama A."/>
            <person name="Inagaki F."/>
            <person name="Takami H."/>
        </authorList>
    </citation>
    <scope>NUCLEOTIDE SEQUENCE</scope>
    <source>
        <strain evidence="9">Expedition CK06-06</strain>
    </source>
</reference>
<evidence type="ECO:0000256" key="2">
    <source>
        <dbReference type="ARBA" id="ARBA00012438"/>
    </source>
</evidence>
<comment type="catalytic activity">
    <reaction evidence="1">
        <text>ATP + protein L-histidine = ADP + protein N-phospho-L-histidine.</text>
        <dbReference type="EC" id="2.7.13.3"/>
    </reaction>
</comment>
<dbReference type="InterPro" id="IPR036890">
    <property type="entry name" value="HATPase_C_sf"/>
</dbReference>
<keyword evidence="4" id="KW-0808">Transferase</keyword>
<dbReference type="SMART" id="SM00387">
    <property type="entry name" value="HATPase_c"/>
    <property type="match status" value="1"/>
</dbReference>
<feature type="non-terminal residue" evidence="9">
    <location>
        <position position="245"/>
    </location>
</feature>
<evidence type="ECO:0000256" key="3">
    <source>
        <dbReference type="ARBA" id="ARBA00022553"/>
    </source>
</evidence>
<dbReference type="EMBL" id="BARW01029517">
    <property type="protein sequence ID" value="GAJ10328.1"/>
    <property type="molecule type" value="Genomic_DNA"/>
</dbReference>
<dbReference type="AlphaFoldDB" id="X1TYB7"/>
<evidence type="ECO:0000256" key="1">
    <source>
        <dbReference type="ARBA" id="ARBA00000085"/>
    </source>
</evidence>
<comment type="caution">
    <text evidence="9">The sequence shown here is derived from an EMBL/GenBank/DDBJ whole genome shotgun (WGS) entry which is preliminary data.</text>
</comment>
<evidence type="ECO:0000256" key="4">
    <source>
        <dbReference type="ARBA" id="ARBA00022679"/>
    </source>
</evidence>
<dbReference type="SUPFAM" id="SSF55874">
    <property type="entry name" value="ATPase domain of HSP90 chaperone/DNA topoisomerase II/histidine kinase"/>
    <property type="match status" value="1"/>
</dbReference>
<dbReference type="Gene3D" id="1.10.287.130">
    <property type="match status" value="1"/>
</dbReference>
<dbReference type="PANTHER" id="PTHR45453:SF1">
    <property type="entry name" value="PHOSPHATE REGULON SENSOR PROTEIN PHOR"/>
    <property type="match status" value="1"/>
</dbReference>
<keyword evidence="7" id="KW-0175">Coiled coil</keyword>
<protein>
    <recommendedName>
        <fullName evidence="2">histidine kinase</fullName>
        <ecNumber evidence="2">2.7.13.3</ecNumber>
    </recommendedName>
</protein>
<keyword evidence="6" id="KW-0902">Two-component regulatory system</keyword>
<evidence type="ECO:0000256" key="7">
    <source>
        <dbReference type="SAM" id="Coils"/>
    </source>
</evidence>
<dbReference type="PROSITE" id="PS50109">
    <property type="entry name" value="HIS_KIN"/>
    <property type="match status" value="1"/>
</dbReference>
<sequence length="245" mass="27745">MSTQRNDNIINNLKMENERLKKELEEVRNEQIEYLQNVSHQLVAPLNAIKWHIENLTEGRYHNIERINKVLRSIYSQATISVHLAKNFALMSNLAADHKLSQLRERPESVHLCRLMVNLADDFQPLAWDKDIRIIVINDPLDKAPEVMLIKNLISQVFSNIIENAIKYSRSGSKTLIDGSYDLDNKSVTVNVSSEGLPLPDGDINQIFIRGFRSEAACNLYPAGTGFGLFIAKKIVGIHDGKILA</sequence>
<proteinExistence type="predicted"/>
<feature type="domain" description="Histidine kinase" evidence="8">
    <location>
        <begin position="37"/>
        <end position="245"/>
    </location>
</feature>
<organism evidence="9">
    <name type="scientific">marine sediment metagenome</name>
    <dbReference type="NCBI Taxonomy" id="412755"/>
    <lineage>
        <taxon>unclassified sequences</taxon>
        <taxon>metagenomes</taxon>
        <taxon>ecological metagenomes</taxon>
    </lineage>
</organism>
<evidence type="ECO:0000256" key="5">
    <source>
        <dbReference type="ARBA" id="ARBA00022777"/>
    </source>
</evidence>
<dbReference type="EC" id="2.7.13.3" evidence="2"/>
<accession>X1TYB7</accession>
<dbReference type="Gene3D" id="3.30.565.10">
    <property type="entry name" value="Histidine kinase-like ATPase, C-terminal domain"/>
    <property type="match status" value="1"/>
</dbReference>
<name>X1TYB7_9ZZZZ</name>
<gene>
    <name evidence="9" type="ORF">S12H4_47413</name>
</gene>
<dbReference type="GO" id="GO:0000155">
    <property type="term" value="F:phosphorelay sensor kinase activity"/>
    <property type="evidence" value="ECO:0007669"/>
    <property type="project" value="InterPro"/>
</dbReference>
<dbReference type="GO" id="GO:0004721">
    <property type="term" value="F:phosphoprotein phosphatase activity"/>
    <property type="evidence" value="ECO:0007669"/>
    <property type="project" value="TreeGrafter"/>
</dbReference>
<feature type="coiled-coil region" evidence="7">
    <location>
        <begin position="3"/>
        <end position="37"/>
    </location>
</feature>
<keyword evidence="5" id="KW-0418">Kinase</keyword>
<dbReference type="InterPro" id="IPR050351">
    <property type="entry name" value="BphY/WalK/GraS-like"/>
</dbReference>
<evidence type="ECO:0000313" key="9">
    <source>
        <dbReference type="EMBL" id="GAJ10328.1"/>
    </source>
</evidence>
<dbReference type="PANTHER" id="PTHR45453">
    <property type="entry name" value="PHOSPHATE REGULON SENSOR PROTEIN PHOR"/>
    <property type="match status" value="1"/>
</dbReference>
<dbReference type="Pfam" id="PF02518">
    <property type="entry name" value="HATPase_c"/>
    <property type="match status" value="1"/>
</dbReference>